<dbReference type="CDD" id="cd01908">
    <property type="entry name" value="YafJ"/>
    <property type="match status" value="1"/>
</dbReference>
<dbReference type="AlphaFoldDB" id="F2L2A0"/>
<keyword evidence="2" id="KW-0315">Glutamine amidotransferase</keyword>
<reference evidence="2 3" key="1">
    <citation type="journal article" date="2011" name="J. Bacteriol.">
        <title>Complete genome sequence of the thermoacidophilic crenarchaeon Thermoproteus uzoniensis 768-20.</title>
        <authorList>
            <person name="Mardanov A.V."/>
            <person name="Gumerov V.M."/>
            <person name="Beletsky A.V."/>
            <person name="Prokofeva M.I."/>
            <person name="Bonch-Osmolovskaya E.A."/>
            <person name="Ravin N.V."/>
            <person name="Skryabin K.G."/>
        </authorList>
    </citation>
    <scope>NUCLEOTIDE SEQUENCE [LARGE SCALE GENOMIC DNA]</scope>
    <source>
        <strain evidence="2 3">768-20</strain>
    </source>
</reference>
<protein>
    <submittedName>
        <fullName evidence="2">Glutamine amidotransferase, class-II</fullName>
    </submittedName>
</protein>
<evidence type="ECO:0000313" key="3">
    <source>
        <dbReference type="Proteomes" id="UP000008138"/>
    </source>
</evidence>
<dbReference type="Pfam" id="PF13522">
    <property type="entry name" value="GATase_6"/>
    <property type="match status" value="1"/>
</dbReference>
<dbReference type="Proteomes" id="UP000008138">
    <property type="component" value="Chromosome"/>
</dbReference>
<dbReference type="InterPro" id="IPR029055">
    <property type="entry name" value="Ntn_hydrolases_N"/>
</dbReference>
<dbReference type="PANTHER" id="PTHR42824:SF1">
    <property type="entry name" value="GLUTAMINE AMIDOTRANSFERASE YAFJ-RELATED"/>
    <property type="match status" value="1"/>
</dbReference>
<dbReference type="KEGG" id="tuz:TUZN_0267"/>
<proteinExistence type="predicted"/>
<sequence>MCRILLLFGDPRPDLFRSFIEISRRDRTAGLSHGSGWGVLYAREGEYGLYKSTRPIWESYIDPPSGYKLYLFHSRLASVGGVSPANTHPIVYGNFAIAHNGTIMKDKFSEELRKRGIDVRTGGATDSELFLKAFVDMGGDLDALREVSEIAVHFLDPEEPMMNIALVNLERLEAYFLTYRLREDPHFVPVVLDGPQTAVASEPLDGGAWRPLGNGVLAIASGGAVEEVKFLIERG</sequence>
<dbReference type="eggNOG" id="arCOG03639">
    <property type="taxonomic scope" value="Archaea"/>
</dbReference>
<dbReference type="STRING" id="999630.TUZN_0267"/>
<dbReference type="SUPFAM" id="SSF56235">
    <property type="entry name" value="N-terminal nucleophile aminohydrolases (Ntn hydrolases)"/>
    <property type="match status" value="1"/>
</dbReference>
<organism evidence="2 3">
    <name type="scientific">Thermoproteus uzoniensis (strain 768-20)</name>
    <dbReference type="NCBI Taxonomy" id="999630"/>
    <lineage>
        <taxon>Archaea</taxon>
        <taxon>Thermoproteota</taxon>
        <taxon>Thermoprotei</taxon>
        <taxon>Thermoproteales</taxon>
        <taxon>Thermoproteaceae</taxon>
        <taxon>Thermoproteus</taxon>
    </lineage>
</organism>
<dbReference type="Gene3D" id="3.60.20.10">
    <property type="entry name" value="Glutamine Phosphoribosylpyrophosphate, subunit 1, domain 1"/>
    <property type="match status" value="1"/>
</dbReference>
<dbReference type="EMBL" id="CP002590">
    <property type="protein sequence ID" value="AEA11765.1"/>
    <property type="molecule type" value="Genomic_DNA"/>
</dbReference>
<dbReference type="RefSeq" id="WP_013679101.1">
    <property type="nucleotide sequence ID" value="NC_015315.1"/>
</dbReference>
<dbReference type="PANTHER" id="PTHR42824">
    <property type="entry name" value="GLUTAMINE AMIDOTRANSFERASE"/>
    <property type="match status" value="1"/>
</dbReference>
<name>F2L2A0_THEU7</name>
<dbReference type="HOGENOM" id="CLU_1253632_0_0_2"/>
<dbReference type="OrthoDB" id="350529at2157"/>
<dbReference type="GO" id="GO:0016740">
    <property type="term" value="F:transferase activity"/>
    <property type="evidence" value="ECO:0007669"/>
    <property type="project" value="UniProtKB-KW"/>
</dbReference>
<feature type="domain" description="Glutamine amidotransferase type-2" evidence="1">
    <location>
        <begin position="2"/>
        <end position="235"/>
    </location>
</feature>
<evidence type="ECO:0000313" key="2">
    <source>
        <dbReference type="EMBL" id="AEA11765.1"/>
    </source>
</evidence>
<reference key="2">
    <citation type="submission" date="2011-03" db="EMBL/GenBank/DDBJ databases">
        <title>Complete genome sequence of the thermoacidophilic crenarchaeon Thermoproteus uzoniensis 768-20.</title>
        <authorList>
            <person name="Mardanov A.V."/>
            <person name="Gumerov V.M."/>
            <person name="Beletsky A.V."/>
            <person name="Prokofeva M.I."/>
            <person name="Bonch-Osmolovskaya E.A."/>
            <person name="Ravin N.V."/>
            <person name="Skryabin K.G."/>
        </authorList>
    </citation>
    <scope>NUCLEOTIDE SEQUENCE</scope>
    <source>
        <strain>768-20</strain>
    </source>
</reference>
<evidence type="ECO:0000259" key="1">
    <source>
        <dbReference type="PROSITE" id="PS51278"/>
    </source>
</evidence>
<gene>
    <name evidence="2" type="ordered locus">TUZN_0267</name>
</gene>
<dbReference type="PROSITE" id="PS51278">
    <property type="entry name" value="GATASE_TYPE_2"/>
    <property type="match status" value="1"/>
</dbReference>
<accession>F2L2A0</accession>
<keyword evidence="3" id="KW-1185">Reference proteome</keyword>
<dbReference type="GeneID" id="10359814"/>
<dbReference type="InterPro" id="IPR017932">
    <property type="entry name" value="GATase_2_dom"/>
</dbReference>